<keyword evidence="2" id="KW-0966">Cell projection</keyword>
<sequence>MKRIRAWTRLVTGLGCALLASQAQASGSWVATAPSVQVVMPDRPVQSADLAPPTAGLAIGQVVGRVSWQFTPPAGGEVDARLCHVGGCVVLAGPRGHTEALAGIPADSVLYFQFALQDSRQRAMTLQGLQVIVNHHPGPSLNQARPVERIRTL</sequence>
<feature type="signal peptide" evidence="1">
    <location>
        <begin position="1"/>
        <end position="25"/>
    </location>
</feature>
<comment type="caution">
    <text evidence="2">The sequence shown here is derived from an EMBL/GenBank/DDBJ whole genome shotgun (WGS) entry which is preliminary data.</text>
</comment>
<dbReference type="RefSeq" id="WP_114477520.1">
    <property type="nucleotide sequence ID" value="NZ_QPII01000002.1"/>
</dbReference>
<dbReference type="Proteomes" id="UP000252405">
    <property type="component" value="Unassembled WGS sequence"/>
</dbReference>
<keyword evidence="2" id="KW-0282">Flagellum</keyword>
<dbReference type="InterPro" id="IPR009420">
    <property type="entry name" value="FlhE"/>
</dbReference>
<dbReference type="EMBL" id="QPII01000002">
    <property type="protein sequence ID" value="RCV90882.1"/>
    <property type="molecule type" value="Genomic_DNA"/>
</dbReference>
<dbReference type="AlphaFoldDB" id="A0A368U459"/>
<reference evidence="2 3" key="1">
    <citation type="submission" date="2018-07" db="EMBL/GenBank/DDBJ databases">
        <title>Halomonas montanilacus sp. nov., isolated from Lake Pengyan on Tibetan Plateau.</title>
        <authorList>
            <person name="Lu H."/>
            <person name="Xing P."/>
            <person name="Wu Q."/>
        </authorList>
    </citation>
    <scope>NUCLEOTIDE SEQUENCE [LARGE SCALE GENOMIC DNA]</scope>
    <source>
        <strain evidence="2 3">PYC7W</strain>
    </source>
</reference>
<evidence type="ECO:0000313" key="2">
    <source>
        <dbReference type="EMBL" id="RCV90882.1"/>
    </source>
</evidence>
<evidence type="ECO:0000256" key="1">
    <source>
        <dbReference type="SAM" id="SignalP"/>
    </source>
</evidence>
<keyword evidence="2" id="KW-0969">Cilium</keyword>
<organism evidence="2 3">
    <name type="scientific">Billgrantia montanilacus</name>
    <dbReference type="NCBI Taxonomy" id="2282305"/>
    <lineage>
        <taxon>Bacteria</taxon>
        <taxon>Pseudomonadati</taxon>
        <taxon>Pseudomonadota</taxon>
        <taxon>Gammaproteobacteria</taxon>
        <taxon>Oceanospirillales</taxon>
        <taxon>Halomonadaceae</taxon>
        <taxon>Billgrantia</taxon>
    </lineage>
</organism>
<dbReference type="Pfam" id="PF06366">
    <property type="entry name" value="FlhE"/>
    <property type="match status" value="1"/>
</dbReference>
<proteinExistence type="predicted"/>
<name>A0A368U459_9GAMM</name>
<feature type="chain" id="PRO_5016588816" evidence="1">
    <location>
        <begin position="26"/>
        <end position="153"/>
    </location>
</feature>
<keyword evidence="3" id="KW-1185">Reference proteome</keyword>
<keyword evidence="1" id="KW-0732">Signal</keyword>
<accession>A0A368U459</accession>
<dbReference type="OrthoDB" id="7064581at2"/>
<gene>
    <name evidence="2" type="ORF">DU505_02955</name>
</gene>
<evidence type="ECO:0000313" key="3">
    <source>
        <dbReference type="Proteomes" id="UP000252405"/>
    </source>
</evidence>
<protein>
    <submittedName>
        <fullName evidence="2">Flagellar FlhE</fullName>
    </submittedName>
</protein>